<evidence type="ECO:0000313" key="2">
    <source>
        <dbReference type="Proteomes" id="UP001165960"/>
    </source>
</evidence>
<organism evidence="1 2">
    <name type="scientific">Entomophthora muscae</name>
    <dbReference type="NCBI Taxonomy" id="34485"/>
    <lineage>
        <taxon>Eukaryota</taxon>
        <taxon>Fungi</taxon>
        <taxon>Fungi incertae sedis</taxon>
        <taxon>Zoopagomycota</taxon>
        <taxon>Entomophthoromycotina</taxon>
        <taxon>Entomophthoromycetes</taxon>
        <taxon>Entomophthorales</taxon>
        <taxon>Entomophthoraceae</taxon>
        <taxon>Entomophthora</taxon>
    </lineage>
</organism>
<accession>A0ACC2UQE2</accession>
<protein>
    <submittedName>
        <fullName evidence="1">Cell wall protein Ecm33</fullName>
    </submittedName>
</protein>
<reference evidence="1" key="1">
    <citation type="submission" date="2022-04" db="EMBL/GenBank/DDBJ databases">
        <title>Genome of the entomopathogenic fungus Entomophthora muscae.</title>
        <authorList>
            <person name="Elya C."/>
            <person name="Lovett B.R."/>
            <person name="Lee E."/>
            <person name="Macias A.M."/>
            <person name="Hajek A.E."/>
            <person name="De Bivort B.L."/>
            <person name="Kasson M.T."/>
            <person name="De Fine Licht H.H."/>
            <person name="Stajich J.E."/>
        </authorList>
    </citation>
    <scope>NUCLEOTIDE SEQUENCE</scope>
    <source>
        <strain evidence="1">Berkeley</strain>
    </source>
</reference>
<dbReference type="EMBL" id="QTSX02000073">
    <property type="protein sequence ID" value="KAJ9088992.1"/>
    <property type="molecule type" value="Genomic_DNA"/>
</dbReference>
<sequence>MKLLLGIFLAALASATPCKEHHTITTVSSFALIQNCTSLTGFVRIDISSDVAVVMNNLATASLLFISGSGIKSIDLPAMSSADGLYIINTPNLSSLKVPRLTTVDEISLIGTGTLESVSFSAGLKECNSFAIVNTKIQTLPGFDVTLLDHLELQDNPNLELVLPNLSTIKGDLILKGDYSFKFVSNLSKVLGQFTLVDAPKVDLPLLQEVRGNVTIENFGGKEVRIPIKLINGSLAVTNSQVLEILSLNRLESIGRGLTLLNNSQLALLRLQSLTRCYNKFEIFSLKLRTIKLNRTLASLPYGSIKAHYGCVVTKQGLDMPNKERYCFNAINKLFRS</sequence>
<dbReference type="Proteomes" id="UP001165960">
    <property type="component" value="Unassembled WGS sequence"/>
</dbReference>
<proteinExistence type="predicted"/>
<evidence type="ECO:0000313" key="1">
    <source>
        <dbReference type="EMBL" id="KAJ9088992.1"/>
    </source>
</evidence>
<name>A0ACC2UQE2_9FUNG</name>
<gene>
    <name evidence="1" type="primary">ecm33_9</name>
    <name evidence="1" type="ORF">DSO57_1017442</name>
</gene>
<comment type="caution">
    <text evidence="1">The sequence shown here is derived from an EMBL/GenBank/DDBJ whole genome shotgun (WGS) entry which is preliminary data.</text>
</comment>
<keyword evidence="2" id="KW-1185">Reference proteome</keyword>